<accession>A0A5E4RK97</accession>
<evidence type="ECO:0000259" key="10">
    <source>
        <dbReference type="Pfam" id="PF02602"/>
    </source>
</evidence>
<dbReference type="EC" id="4.2.1.75" evidence="3 9"/>
<keyword evidence="5 9" id="KW-0627">Porphyrin biosynthesis</keyword>
<evidence type="ECO:0000313" key="12">
    <source>
        <dbReference type="Proteomes" id="UP000414233"/>
    </source>
</evidence>
<dbReference type="AlphaFoldDB" id="A0A5E4RK97"/>
<keyword evidence="4 9" id="KW-0456">Lyase</keyword>
<dbReference type="UniPathway" id="UPA00251">
    <property type="reaction ID" value="UER00320"/>
</dbReference>
<evidence type="ECO:0000256" key="7">
    <source>
        <dbReference type="ARBA" id="ARBA00040167"/>
    </source>
</evidence>
<dbReference type="Pfam" id="PF02602">
    <property type="entry name" value="HEM4"/>
    <property type="match status" value="1"/>
</dbReference>
<evidence type="ECO:0000256" key="4">
    <source>
        <dbReference type="ARBA" id="ARBA00023239"/>
    </source>
</evidence>
<organism evidence="11 12">
    <name type="scientific">Pandoraea terrae</name>
    <dbReference type="NCBI Taxonomy" id="1537710"/>
    <lineage>
        <taxon>Bacteria</taxon>
        <taxon>Pseudomonadati</taxon>
        <taxon>Pseudomonadota</taxon>
        <taxon>Betaproteobacteria</taxon>
        <taxon>Burkholderiales</taxon>
        <taxon>Burkholderiaceae</taxon>
        <taxon>Pandoraea</taxon>
    </lineage>
</organism>
<dbReference type="InterPro" id="IPR003754">
    <property type="entry name" value="4pyrrol_synth_uPrphyn_synth"/>
</dbReference>
<evidence type="ECO:0000256" key="1">
    <source>
        <dbReference type="ARBA" id="ARBA00004772"/>
    </source>
</evidence>
<dbReference type="GO" id="GO:0004852">
    <property type="term" value="F:uroporphyrinogen-III synthase activity"/>
    <property type="evidence" value="ECO:0007669"/>
    <property type="project" value="UniProtKB-UniRule"/>
</dbReference>
<evidence type="ECO:0000256" key="2">
    <source>
        <dbReference type="ARBA" id="ARBA00008133"/>
    </source>
</evidence>
<evidence type="ECO:0000256" key="5">
    <source>
        <dbReference type="ARBA" id="ARBA00023244"/>
    </source>
</evidence>
<reference evidence="11 12" key="1">
    <citation type="submission" date="2019-08" db="EMBL/GenBank/DDBJ databases">
        <authorList>
            <person name="Peeters C."/>
        </authorList>
    </citation>
    <scope>NUCLEOTIDE SEQUENCE [LARGE SCALE GENOMIC DNA]</scope>
    <source>
        <strain evidence="11 12">LMG 30175</strain>
    </source>
</reference>
<dbReference type="Proteomes" id="UP000414233">
    <property type="component" value="Unassembled WGS sequence"/>
</dbReference>
<dbReference type="SUPFAM" id="SSF69618">
    <property type="entry name" value="HemD-like"/>
    <property type="match status" value="1"/>
</dbReference>
<evidence type="ECO:0000256" key="8">
    <source>
        <dbReference type="ARBA" id="ARBA00048617"/>
    </source>
</evidence>
<dbReference type="EMBL" id="CABPRZ010000001">
    <property type="protein sequence ID" value="VVD63717.1"/>
    <property type="molecule type" value="Genomic_DNA"/>
</dbReference>
<sequence length="281" mass="29058">MTTRRPGIRPCAILTRPAGQADGLAAALRASGIDVLTFPLLDIAPQSDDGQLGALDDALANLCAYALVVFVSPNAVTHTLQRLGRAWPASVPVAVVGPGSAAALAEAGIAAPTHAVIVPPGGAQARFDSESLLAQLDLPAYAGRHVLLVRGGGGRELLADTLRAHGARLDVVSAYTRRAPAPGNAAWQALDDLLASATRCAWVLTSSEATRHLASLVAARYDAATQARIYGADCFTSHARIANAARAAGFDRITQCAAGDDNLLAALQSWADPIQAKHDDR</sequence>
<keyword evidence="11" id="KW-0808">Transferase</keyword>
<feature type="domain" description="Tetrapyrrole biosynthesis uroporphyrinogen III synthase" evidence="10">
    <location>
        <begin position="24"/>
        <end position="254"/>
    </location>
</feature>
<proteinExistence type="inferred from homology"/>
<dbReference type="RefSeq" id="WP_150695213.1">
    <property type="nucleotide sequence ID" value="NZ_CABPRZ010000001.1"/>
</dbReference>
<gene>
    <name evidence="11" type="ORF">PTE30175_00232</name>
</gene>
<evidence type="ECO:0000256" key="6">
    <source>
        <dbReference type="ARBA" id="ARBA00037589"/>
    </source>
</evidence>
<dbReference type="GO" id="GO:0008168">
    <property type="term" value="F:methyltransferase activity"/>
    <property type="evidence" value="ECO:0007669"/>
    <property type="project" value="UniProtKB-KW"/>
</dbReference>
<comment type="function">
    <text evidence="6 9">Catalyzes cyclization of the linear tetrapyrrole, hydroxymethylbilane, to the macrocyclic uroporphyrinogen III.</text>
</comment>
<name>A0A5E4RK97_9BURK</name>
<evidence type="ECO:0000313" key="11">
    <source>
        <dbReference type="EMBL" id="VVD63717.1"/>
    </source>
</evidence>
<comment type="catalytic activity">
    <reaction evidence="8 9">
        <text>hydroxymethylbilane = uroporphyrinogen III + H2O</text>
        <dbReference type="Rhea" id="RHEA:18965"/>
        <dbReference type="ChEBI" id="CHEBI:15377"/>
        <dbReference type="ChEBI" id="CHEBI:57308"/>
        <dbReference type="ChEBI" id="CHEBI:57845"/>
        <dbReference type="EC" id="4.2.1.75"/>
    </reaction>
</comment>
<dbReference type="GO" id="GO:0006780">
    <property type="term" value="P:uroporphyrinogen III biosynthetic process"/>
    <property type="evidence" value="ECO:0007669"/>
    <property type="project" value="UniProtKB-UniRule"/>
</dbReference>
<dbReference type="OrthoDB" id="9787650at2"/>
<evidence type="ECO:0000256" key="9">
    <source>
        <dbReference type="RuleBase" id="RU366031"/>
    </source>
</evidence>
<comment type="similarity">
    <text evidence="2 9">Belongs to the uroporphyrinogen-III synthase family.</text>
</comment>
<keyword evidence="12" id="KW-1185">Reference proteome</keyword>
<protein>
    <recommendedName>
        <fullName evidence="7 9">Uroporphyrinogen-III synthase</fullName>
        <ecNumber evidence="3 9">4.2.1.75</ecNumber>
    </recommendedName>
</protein>
<evidence type="ECO:0000256" key="3">
    <source>
        <dbReference type="ARBA" id="ARBA00013109"/>
    </source>
</evidence>
<dbReference type="Gene3D" id="3.40.50.10090">
    <property type="match status" value="2"/>
</dbReference>
<dbReference type="CDD" id="cd06578">
    <property type="entry name" value="HemD"/>
    <property type="match status" value="1"/>
</dbReference>
<dbReference type="InterPro" id="IPR039793">
    <property type="entry name" value="UROS/Hem4"/>
</dbReference>
<comment type="pathway">
    <text evidence="1 9">Porphyrin-containing compound metabolism; protoporphyrin-IX biosynthesis; coproporphyrinogen-III from 5-aminolevulinate: step 3/4.</text>
</comment>
<dbReference type="GO" id="GO:0006782">
    <property type="term" value="P:protoporphyrinogen IX biosynthetic process"/>
    <property type="evidence" value="ECO:0007669"/>
    <property type="project" value="UniProtKB-UniRule"/>
</dbReference>
<keyword evidence="11" id="KW-0489">Methyltransferase</keyword>
<dbReference type="PANTHER" id="PTHR38042:SF1">
    <property type="entry name" value="UROPORPHYRINOGEN-III SYNTHASE, CHLOROPLASTIC"/>
    <property type="match status" value="1"/>
</dbReference>
<dbReference type="PANTHER" id="PTHR38042">
    <property type="entry name" value="UROPORPHYRINOGEN-III SYNTHASE, CHLOROPLASTIC"/>
    <property type="match status" value="1"/>
</dbReference>
<dbReference type="GO" id="GO:0032259">
    <property type="term" value="P:methylation"/>
    <property type="evidence" value="ECO:0007669"/>
    <property type="project" value="UniProtKB-KW"/>
</dbReference>
<dbReference type="InterPro" id="IPR036108">
    <property type="entry name" value="4pyrrol_syn_uPrphyn_synt_sf"/>
</dbReference>